<evidence type="ECO:0000313" key="4">
    <source>
        <dbReference type="EMBL" id="PAD20941.1"/>
    </source>
</evidence>
<organism evidence="4 7">
    <name type="scientific">Terribacillus saccharophilus</name>
    <dbReference type="NCBI Taxonomy" id="361277"/>
    <lineage>
        <taxon>Bacteria</taxon>
        <taxon>Bacillati</taxon>
        <taxon>Bacillota</taxon>
        <taxon>Bacilli</taxon>
        <taxon>Bacillales</taxon>
        <taxon>Bacillaceae</taxon>
        <taxon>Terribacillus</taxon>
    </lineage>
</organism>
<dbReference type="RefSeq" id="WP_095217472.1">
    <property type="nucleotide sequence ID" value="NZ_JBIVTN010000006.1"/>
</dbReference>
<dbReference type="SUPFAM" id="SSF54631">
    <property type="entry name" value="CBS-domain pair"/>
    <property type="match status" value="1"/>
</dbReference>
<dbReference type="EMBL" id="NPBV01000018">
    <property type="protein sequence ID" value="PAD20941.1"/>
    <property type="molecule type" value="Genomic_DNA"/>
</dbReference>
<dbReference type="EMBL" id="NPBJ01000003">
    <property type="protein sequence ID" value="PAE01326.1"/>
    <property type="molecule type" value="Genomic_DNA"/>
</dbReference>
<dbReference type="Proteomes" id="UP000216013">
    <property type="component" value="Unassembled WGS sequence"/>
</dbReference>
<evidence type="ECO:0000313" key="9">
    <source>
        <dbReference type="Proteomes" id="UP000216852"/>
    </source>
</evidence>
<dbReference type="PANTHER" id="PTHR43080:SF30">
    <property type="entry name" value="CYCLIC DI-AMP RECEPTOR B"/>
    <property type="match status" value="1"/>
</dbReference>
<dbReference type="AlphaFoldDB" id="A0A268A9Z0"/>
<dbReference type="PROSITE" id="PS51371">
    <property type="entry name" value="CBS"/>
    <property type="match status" value="1"/>
</dbReference>
<dbReference type="InterPro" id="IPR048125">
    <property type="entry name" value="CBS_CbpB"/>
</dbReference>
<dbReference type="Gene3D" id="3.10.580.10">
    <property type="entry name" value="CBS-domain"/>
    <property type="match status" value="1"/>
</dbReference>
<dbReference type="InterPro" id="IPR000644">
    <property type="entry name" value="CBS_dom"/>
</dbReference>
<dbReference type="Proteomes" id="UP000216475">
    <property type="component" value="Unassembled WGS sequence"/>
</dbReference>
<feature type="domain" description="CBS" evidence="3">
    <location>
        <begin position="18"/>
        <end position="78"/>
    </location>
</feature>
<dbReference type="NCBIfam" id="NF041630">
    <property type="entry name" value="CBS_CbpB"/>
    <property type="match status" value="1"/>
</dbReference>
<keyword evidence="1 2" id="KW-0129">CBS domain</keyword>
<name>A0A268A9Z0_9BACI</name>
<evidence type="ECO:0000259" key="3">
    <source>
        <dbReference type="PROSITE" id="PS51371"/>
    </source>
</evidence>
<dbReference type="OrthoDB" id="2375431at2"/>
<dbReference type="PANTHER" id="PTHR43080">
    <property type="entry name" value="CBS DOMAIN-CONTAINING PROTEIN CBSX3, MITOCHONDRIAL"/>
    <property type="match status" value="1"/>
</dbReference>
<reference evidence="7 8" key="1">
    <citation type="submission" date="2017-07" db="EMBL/GenBank/DDBJ databases">
        <title>Isolation and whole genome analysis of endospore-forming bacteria from heroin.</title>
        <authorList>
            <person name="Kalinowski J."/>
            <person name="Ahrens B."/>
            <person name="Al-Dilaimi A."/>
            <person name="Winkler A."/>
            <person name="Wibberg D."/>
            <person name="Schleenbecker U."/>
            <person name="Ruckert C."/>
            <person name="Wolfel R."/>
            <person name="Grass G."/>
        </authorList>
    </citation>
    <scope>NUCLEOTIDE SEQUENCE [LARGE SCALE GENOMIC DNA]</scope>
    <source>
        <strain evidence="6 8">7509</strain>
        <strain evidence="5 9">7517-1</strain>
        <strain evidence="4 7">7528</strain>
    </source>
</reference>
<accession>A0A268A9Z0</accession>
<dbReference type="CDD" id="cd04643">
    <property type="entry name" value="CBS_pair_bac"/>
    <property type="match status" value="1"/>
</dbReference>
<evidence type="ECO:0000313" key="8">
    <source>
        <dbReference type="Proteomes" id="UP000216475"/>
    </source>
</evidence>
<evidence type="ECO:0000313" key="7">
    <source>
        <dbReference type="Proteomes" id="UP000216013"/>
    </source>
</evidence>
<sequence length="157" mass="17831">MAKLELQELTGITVEDLMIESEKVAHVQLNNPLEHALLVLVKSGYSVIPVLDHTYRLQGMISKTAILNEVLGMERFEMEKLSEIKVSETMLPDVPVLKKSDSFLTALKAVVNHAFLCVLDEEGYFEGILTRRAILKKMNRYLHEQVHYHPTGDKTNV</sequence>
<protein>
    <recommendedName>
        <fullName evidence="3">CBS domain-containing protein</fullName>
    </recommendedName>
</protein>
<evidence type="ECO:0000313" key="6">
    <source>
        <dbReference type="EMBL" id="PAE06949.1"/>
    </source>
</evidence>
<dbReference type="EMBL" id="NPBH01000063">
    <property type="protein sequence ID" value="PAE06949.1"/>
    <property type="molecule type" value="Genomic_DNA"/>
</dbReference>
<dbReference type="Proteomes" id="UP000216852">
    <property type="component" value="Unassembled WGS sequence"/>
</dbReference>
<evidence type="ECO:0000256" key="1">
    <source>
        <dbReference type="ARBA" id="ARBA00023122"/>
    </source>
</evidence>
<comment type="caution">
    <text evidence="4">The sequence shown here is derived from an EMBL/GenBank/DDBJ whole genome shotgun (WGS) entry which is preliminary data.</text>
</comment>
<keyword evidence="9" id="KW-1185">Reference proteome</keyword>
<evidence type="ECO:0000313" key="5">
    <source>
        <dbReference type="EMBL" id="PAE01326.1"/>
    </source>
</evidence>
<gene>
    <name evidence="5" type="ORF">CHH48_00810</name>
    <name evidence="4" type="ORF">CHH64_10285</name>
    <name evidence="6" type="ORF">CHI12_13770</name>
</gene>
<proteinExistence type="predicted"/>
<dbReference type="InterPro" id="IPR046342">
    <property type="entry name" value="CBS_dom_sf"/>
</dbReference>
<dbReference type="InterPro" id="IPR051257">
    <property type="entry name" value="Diverse_CBS-Domain"/>
</dbReference>
<dbReference type="Pfam" id="PF00571">
    <property type="entry name" value="CBS"/>
    <property type="match status" value="2"/>
</dbReference>
<evidence type="ECO:0000256" key="2">
    <source>
        <dbReference type="PROSITE-ProRule" id="PRU00703"/>
    </source>
</evidence>